<proteinExistence type="inferred from homology"/>
<dbReference type="InterPro" id="IPR005111">
    <property type="entry name" value="MoeA_C_domain_IV"/>
</dbReference>
<dbReference type="Proteomes" id="UP000092461">
    <property type="component" value="Unassembled WGS sequence"/>
</dbReference>
<dbReference type="UniPathway" id="UPA00344"/>
<dbReference type="SUPFAM" id="SSF63867">
    <property type="entry name" value="MoeA C-terminal domain-like"/>
    <property type="match status" value="1"/>
</dbReference>
<dbReference type="InterPro" id="IPR005110">
    <property type="entry name" value="MoeA_linker/N"/>
</dbReference>
<dbReference type="Pfam" id="PF03453">
    <property type="entry name" value="MoeA_N"/>
    <property type="match status" value="1"/>
</dbReference>
<dbReference type="FunFam" id="3.40.980.10:FF:000001">
    <property type="entry name" value="Molybdopterin molybdenumtransferase"/>
    <property type="match status" value="1"/>
</dbReference>
<keyword evidence="8" id="KW-0547">Nucleotide-binding</keyword>
<evidence type="ECO:0000313" key="16">
    <source>
        <dbReference type="EnsemblMetazoa" id="LLOJ001006-PA"/>
    </source>
</evidence>
<protein>
    <submittedName>
        <fullName evidence="16">Molybdopterin molybdenumtransferase</fullName>
    </submittedName>
    <submittedName>
        <fullName evidence="15">Putative molybdopterin biosynthesis protein</fullName>
    </submittedName>
</protein>
<dbReference type="InterPro" id="IPR036688">
    <property type="entry name" value="MoeA_C_domain_IV_sf"/>
</dbReference>
<evidence type="ECO:0000256" key="9">
    <source>
        <dbReference type="ARBA" id="ARBA00022840"/>
    </source>
</evidence>
<reference evidence="17" key="1">
    <citation type="submission" date="2012-05" db="EMBL/GenBank/DDBJ databases">
        <title>Whole Genome Assembly of Lutzomyia longipalpis.</title>
        <authorList>
            <person name="Richards S."/>
            <person name="Qu C."/>
            <person name="Dillon R."/>
            <person name="Worley K."/>
            <person name="Scherer S."/>
            <person name="Batterton M."/>
            <person name="Taylor A."/>
            <person name="Hawes A."/>
            <person name="Hernandez B."/>
            <person name="Kovar C."/>
            <person name="Mandapat C."/>
            <person name="Pham C."/>
            <person name="Qu C."/>
            <person name="Jing C."/>
            <person name="Bess C."/>
            <person name="Bandaranaike D."/>
            <person name="Ngo D."/>
            <person name="Ongeri F."/>
            <person name="Arias F."/>
            <person name="Lara F."/>
            <person name="Weissenberger G."/>
            <person name="Kamau G."/>
            <person name="Han H."/>
            <person name="Shen H."/>
            <person name="Dinh H."/>
            <person name="Khalil I."/>
            <person name="Jones J."/>
            <person name="Shafer J."/>
            <person name="Jayaseelan J."/>
            <person name="Quiroz J."/>
            <person name="Blankenburg K."/>
            <person name="Nguyen L."/>
            <person name="Jackson L."/>
            <person name="Francisco L."/>
            <person name="Tang L.-Y."/>
            <person name="Pu L.-L."/>
            <person name="Perales L."/>
            <person name="Lorensuhewa L."/>
            <person name="Munidasa M."/>
            <person name="Coyle M."/>
            <person name="Taylor M."/>
            <person name="Puazo M."/>
            <person name="Firestine M."/>
            <person name="Scheel M."/>
            <person name="Javaid M."/>
            <person name="Wang M."/>
            <person name="Li M."/>
            <person name="Tabassum N."/>
            <person name="Saada N."/>
            <person name="Osuji N."/>
            <person name="Aqrawi P."/>
            <person name="Fu Q."/>
            <person name="Thornton R."/>
            <person name="Raj R."/>
            <person name="Goodspeed R."/>
            <person name="Mata R."/>
            <person name="Najjar R."/>
            <person name="Gubbala S."/>
            <person name="Lee S."/>
            <person name="Denson S."/>
            <person name="Patil S."/>
            <person name="Macmil S."/>
            <person name="Qi S."/>
            <person name="Matskevitch T."/>
            <person name="Palculict T."/>
            <person name="Mathew T."/>
            <person name="Vee V."/>
            <person name="Velamala V."/>
            <person name="Korchina V."/>
            <person name="Cai W."/>
            <person name="Liu W."/>
            <person name="Dai W."/>
            <person name="Zou X."/>
            <person name="Zhu Y."/>
            <person name="Zhang Y."/>
            <person name="Wu Y.-Q."/>
            <person name="Xin Y."/>
            <person name="Nazarath L."/>
            <person name="Kovar C."/>
            <person name="Han Y."/>
            <person name="Muzny D."/>
            <person name="Gibbs R."/>
        </authorList>
    </citation>
    <scope>NUCLEOTIDE SEQUENCE [LARGE SCALE GENOMIC DNA]</scope>
    <source>
        <strain evidence="17">Jacobina</strain>
    </source>
</reference>
<dbReference type="EMBL" id="GITU01005741">
    <property type="protein sequence ID" value="MBC1174444.1"/>
    <property type="molecule type" value="Transcribed_RNA"/>
</dbReference>
<evidence type="ECO:0000256" key="6">
    <source>
        <dbReference type="ARBA" id="ARBA00022679"/>
    </source>
</evidence>
<evidence type="ECO:0000256" key="7">
    <source>
        <dbReference type="ARBA" id="ARBA00022723"/>
    </source>
</evidence>
<dbReference type="CDD" id="cd00886">
    <property type="entry name" value="MogA_MoaB"/>
    <property type="match status" value="1"/>
</dbReference>
<evidence type="ECO:0000256" key="1">
    <source>
        <dbReference type="ARBA" id="ARBA00001946"/>
    </source>
</evidence>
<comment type="similarity">
    <text evidence="4">In the C-terminal section; belongs to the MoeA family.</text>
</comment>
<name>A0A1B0GH31_LUTLO</name>
<evidence type="ECO:0000313" key="15">
    <source>
        <dbReference type="EMBL" id="MBC1174444.1"/>
    </source>
</evidence>
<dbReference type="InterPro" id="IPR038987">
    <property type="entry name" value="MoeA-like"/>
</dbReference>
<comment type="pathway">
    <text evidence="2 13">Cofactor biosynthesis; molybdopterin biosynthesis.</text>
</comment>
<dbReference type="PANTHER" id="PTHR10192">
    <property type="entry name" value="MOLYBDOPTERIN BIOSYNTHESIS PROTEIN"/>
    <property type="match status" value="1"/>
</dbReference>
<evidence type="ECO:0000256" key="11">
    <source>
        <dbReference type="ARBA" id="ARBA00023150"/>
    </source>
</evidence>
<dbReference type="Gene3D" id="3.40.980.10">
    <property type="entry name" value="MoaB/Mog-like domain"/>
    <property type="match status" value="2"/>
</dbReference>
<sequence length="599" mass="65195">MSHLQFAVLTISDTCSKNESLDRSGPTAKEFLEKKFPSCAIAYKIIPDEQKLIEKTLIVYADTQEVDAVFTTGGTGFAPRDVTPEATRKVIEKEAPQLAQSMFITSLAVTPMAPLSRAVCGVRGSTLIVNLPGSPKAVRECLEAISAVLPHALNLLRDNKKAVEATHSEIQMAKCDCSRDTLPGGQPTERGSKYPMVELSAALEEVFKVIEPYRTIPSIVHSPISLPPFRASIKDGYAVKSSGGAGIKRVLGCISAGTGIVEEDFPEDGCYKINTGAPLPNHADAIVQVEDTRLIELNGNQEVKIELLVDPVKNYDIRNIGCDMKQGEELFVHQHPFDAAKVALAASVGLTVPDTLPVKIAIISTGDELKVAGCDSLGDGQIYDSNTPMLQKLLKDFGFHVTSFEIAGDTFDGLKKAFQRALEKCSVVICSGGVSMGDKDYVKAVLQDMNFEISFGRVNMKPGKPLTFAHRKDDSTKLVFGLPGNPVSTFVTFHLLVLPALRYLCNFPRKKCCLPVIKVKLFNNTLNLDPRPEYMRATVKSMDGELWASVTGNQISSRLKSLLDADILLHLPMKDGNQESIRKGLLLNASVLKLDFISD</sequence>
<feature type="domain" description="MoaB/Mog" evidence="14">
    <location>
        <begin position="7"/>
        <end position="152"/>
    </location>
</feature>
<dbReference type="InterPro" id="IPR036425">
    <property type="entry name" value="MoaB/Mog-like_dom_sf"/>
</dbReference>
<dbReference type="PANTHER" id="PTHR10192:SF5">
    <property type="entry name" value="GEPHYRIN"/>
    <property type="match status" value="1"/>
</dbReference>
<dbReference type="Gene3D" id="2.40.340.10">
    <property type="entry name" value="MoeA, C-terminal, domain IV"/>
    <property type="match status" value="1"/>
</dbReference>
<keyword evidence="10 13" id="KW-0460">Magnesium</keyword>
<evidence type="ECO:0000256" key="12">
    <source>
        <dbReference type="ARBA" id="ARBA00023268"/>
    </source>
</evidence>
<reference evidence="15" key="2">
    <citation type="journal article" date="2020" name="BMC">
        <title>Leishmania infection induces a limited differential gene expression in the sand fly midgut.</title>
        <authorList>
            <person name="Coutinho-Abreu I.V."/>
            <person name="Serafim T.D."/>
            <person name="Meneses C."/>
            <person name="Kamhawi S."/>
            <person name="Oliveira F."/>
            <person name="Valenzuela J.G."/>
        </authorList>
    </citation>
    <scope>NUCLEOTIDE SEQUENCE</scope>
    <source>
        <strain evidence="15">Jacobina</strain>
        <tissue evidence="15">Midgut</tissue>
    </source>
</reference>
<dbReference type="SUPFAM" id="SSF63882">
    <property type="entry name" value="MoeA N-terminal region -like"/>
    <property type="match status" value="1"/>
</dbReference>
<dbReference type="FunFam" id="2.40.340.10:FF:000007">
    <property type="entry name" value="Molybdopterin molybdenumtransferase"/>
    <property type="match status" value="1"/>
</dbReference>
<dbReference type="GO" id="GO:0099634">
    <property type="term" value="C:postsynaptic specialization membrane"/>
    <property type="evidence" value="ECO:0007669"/>
    <property type="project" value="GOC"/>
</dbReference>
<dbReference type="GO" id="GO:0061599">
    <property type="term" value="F:molybdopterin molybdotransferase activity"/>
    <property type="evidence" value="ECO:0007669"/>
    <property type="project" value="UniProtKB-UniRule"/>
</dbReference>
<keyword evidence="9" id="KW-0067">ATP-binding</keyword>
<dbReference type="InterPro" id="IPR036135">
    <property type="entry name" value="MoeA_linker/N_sf"/>
</dbReference>
<keyword evidence="11 13" id="KW-0501">Molybdenum cofactor biosynthesis</keyword>
<reference evidence="16" key="3">
    <citation type="submission" date="2020-05" db="UniProtKB">
        <authorList>
            <consortium name="EnsemblMetazoa"/>
        </authorList>
    </citation>
    <scope>IDENTIFICATION</scope>
    <source>
        <strain evidence="16">Jacobina</strain>
    </source>
</reference>
<dbReference type="GO" id="GO:0007529">
    <property type="term" value="P:establishment of synaptic specificity at neuromuscular junction"/>
    <property type="evidence" value="ECO:0007669"/>
    <property type="project" value="TreeGrafter"/>
</dbReference>
<dbReference type="GO" id="GO:0046872">
    <property type="term" value="F:metal ion binding"/>
    <property type="evidence" value="ECO:0007669"/>
    <property type="project" value="UniProtKB-UniRule"/>
</dbReference>
<comment type="catalytic activity">
    <reaction evidence="13">
        <text>adenylyl-molybdopterin + molybdate = Mo-molybdopterin + AMP + H(+)</text>
        <dbReference type="Rhea" id="RHEA:35047"/>
        <dbReference type="ChEBI" id="CHEBI:15378"/>
        <dbReference type="ChEBI" id="CHEBI:36264"/>
        <dbReference type="ChEBI" id="CHEBI:62727"/>
        <dbReference type="ChEBI" id="CHEBI:71302"/>
        <dbReference type="ChEBI" id="CHEBI:456215"/>
    </reaction>
</comment>
<evidence type="ECO:0000256" key="2">
    <source>
        <dbReference type="ARBA" id="ARBA00005046"/>
    </source>
</evidence>
<evidence type="ECO:0000313" key="17">
    <source>
        <dbReference type="Proteomes" id="UP000092461"/>
    </source>
</evidence>
<dbReference type="EnsemblMetazoa" id="LLOJ001006-RA">
    <property type="protein sequence ID" value="LLOJ001006-PA"/>
    <property type="gene ID" value="LLOJ001006"/>
</dbReference>
<dbReference type="GO" id="GO:0005524">
    <property type="term" value="F:ATP binding"/>
    <property type="evidence" value="ECO:0007669"/>
    <property type="project" value="UniProtKB-UniRule"/>
</dbReference>
<organism evidence="16 17">
    <name type="scientific">Lutzomyia longipalpis</name>
    <name type="common">Sand fly</name>
    <dbReference type="NCBI Taxonomy" id="7200"/>
    <lineage>
        <taxon>Eukaryota</taxon>
        <taxon>Metazoa</taxon>
        <taxon>Ecdysozoa</taxon>
        <taxon>Arthropoda</taxon>
        <taxon>Hexapoda</taxon>
        <taxon>Insecta</taxon>
        <taxon>Pterygota</taxon>
        <taxon>Neoptera</taxon>
        <taxon>Endopterygota</taxon>
        <taxon>Diptera</taxon>
        <taxon>Nematocera</taxon>
        <taxon>Psychodoidea</taxon>
        <taxon>Psychodidae</taxon>
        <taxon>Lutzomyia</taxon>
        <taxon>Lutzomyia</taxon>
    </lineage>
</organism>
<dbReference type="VEuPathDB" id="VectorBase:LLONM1_003746"/>
<dbReference type="Gene3D" id="2.170.190.11">
    <property type="entry name" value="Molybdopterin biosynthesis moea protein, domain 3"/>
    <property type="match status" value="1"/>
</dbReference>
<dbReference type="FunFam" id="3.40.980.10:FF:000002">
    <property type="entry name" value="Molybdopterin molybdenumtransferase"/>
    <property type="match status" value="1"/>
</dbReference>
<dbReference type="EMBL" id="AJWK01003905">
    <property type="status" value="NOT_ANNOTATED_CDS"/>
    <property type="molecule type" value="Genomic_DNA"/>
</dbReference>
<evidence type="ECO:0000256" key="10">
    <source>
        <dbReference type="ARBA" id="ARBA00022842"/>
    </source>
</evidence>
<comment type="cofactor">
    <cofactor evidence="1 13">
        <name>Mg(2+)</name>
        <dbReference type="ChEBI" id="CHEBI:18420"/>
    </cofactor>
</comment>
<evidence type="ECO:0000256" key="5">
    <source>
        <dbReference type="ARBA" id="ARBA00022505"/>
    </source>
</evidence>
<dbReference type="InterPro" id="IPR008284">
    <property type="entry name" value="MoCF_biosynth_CS"/>
</dbReference>
<comment type="similarity">
    <text evidence="3">In the N-terminal section; belongs to the MoaB/Mog family.</text>
</comment>
<evidence type="ECO:0000256" key="4">
    <source>
        <dbReference type="ARBA" id="ARBA00008339"/>
    </source>
</evidence>
<dbReference type="GO" id="GO:0061598">
    <property type="term" value="F:molybdopterin adenylyltransferase activity"/>
    <property type="evidence" value="ECO:0007669"/>
    <property type="project" value="UniProtKB-UniRule"/>
</dbReference>
<dbReference type="NCBIfam" id="TIGR00177">
    <property type="entry name" value="molyb_syn"/>
    <property type="match status" value="2"/>
</dbReference>
<dbReference type="Pfam" id="PF00994">
    <property type="entry name" value="MoCF_biosynth"/>
    <property type="match status" value="2"/>
</dbReference>
<dbReference type="InterPro" id="IPR001453">
    <property type="entry name" value="MoaB/Mog_dom"/>
</dbReference>
<dbReference type="AlphaFoldDB" id="A0A1B0GH31"/>
<keyword evidence="6 13" id="KW-0808">Transferase</keyword>
<keyword evidence="7 13" id="KW-0479">Metal-binding</keyword>
<evidence type="ECO:0000256" key="8">
    <source>
        <dbReference type="ARBA" id="ARBA00022741"/>
    </source>
</evidence>
<keyword evidence="12" id="KW-0511">Multifunctional enzyme</keyword>
<dbReference type="CDD" id="cd00887">
    <property type="entry name" value="MoeA"/>
    <property type="match status" value="1"/>
</dbReference>
<dbReference type="GO" id="GO:0072579">
    <property type="term" value="P:glycine receptor clustering"/>
    <property type="evidence" value="ECO:0007669"/>
    <property type="project" value="TreeGrafter"/>
</dbReference>
<dbReference type="PROSITE" id="PS01079">
    <property type="entry name" value="MOCF_BIOSYNTHESIS_2"/>
    <property type="match status" value="1"/>
</dbReference>
<comment type="catalytic activity">
    <reaction evidence="13">
        <text>molybdopterin + ATP + H(+) = adenylyl-molybdopterin + diphosphate</text>
        <dbReference type="Rhea" id="RHEA:31331"/>
        <dbReference type="ChEBI" id="CHEBI:15378"/>
        <dbReference type="ChEBI" id="CHEBI:30616"/>
        <dbReference type="ChEBI" id="CHEBI:33019"/>
        <dbReference type="ChEBI" id="CHEBI:58698"/>
        <dbReference type="ChEBI" id="CHEBI:62727"/>
    </reaction>
</comment>
<evidence type="ECO:0000256" key="3">
    <source>
        <dbReference type="ARBA" id="ARBA00007589"/>
    </source>
</evidence>
<dbReference type="Gene3D" id="3.90.105.10">
    <property type="entry name" value="Molybdopterin biosynthesis moea protein, domain 2"/>
    <property type="match status" value="1"/>
</dbReference>
<keyword evidence="5 13" id="KW-0500">Molybdenum</keyword>
<dbReference type="GO" id="GO:0030425">
    <property type="term" value="C:dendrite"/>
    <property type="evidence" value="ECO:0007669"/>
    <property type="project" value="TreeGrafter"/>
</dbReference>
<dbReference type="GO" id="GO:0098970">
    <property type="term" value="P:postsynaptic neurotransmitter receptor diffusion trapping"/>
    <property type="evidence" value="ECO:0007669"/>
    <property type="project" value="TreeGrafter"/>
</dbReference>
<comment type="similarity">
    <text evidence="13">Belongs to the MoeA family.</text>
</comment>
<dbReference type="GO" id="GO:0097112">
    <property type="term" value="P:gamma-aminobutyric acid receptor clustering"/>
    <property type="evidence" value="ECO:0007669"/>
    <property type="project" value="TreeGrafter"/>
</dbReference>
<accession>A0A1B0GH31</accession>
<evidence type="ECO:0000256" key="13">
    <source>
        <dbReference type="RuleBase" id="RU365090"/>
    </source>
</evidence>
<feature type="domain" description="MoaB/Mog" evidence="14">
    <location>
        <begin position="361"/>
        <end position="503"/>
    </location>
</feature>
<dbReference type="FunFam" id="2.170.190.11:FF:000001">
    <property type="entry name" value="Molybdopterin molybdenumtransferase"/>
    <property type="match status" value="1"/>
</dbReference>
<dbReference type="GO" id="GO:0006777">
    <property type="term" value="P:Mo-molybdopterin cofactor biosynthetic process"/>
    <property type="evidence" value="ECO:0007669"/>
    <property type="project" value="UniProtKB-UniRule"/>
</dbReference>
<dbReference type="VEuPathDB" id="VectorBase:LLOJ001006"/>
<dbReference type="SMART" id="SM00852">
    <property type="entry name" value="MoCF_biosynth"/>
    <property type="match status" value="2"/>
</dbReference>
<evidence type="ECO:0000259" key="14">
    <source>
        <dbReference type="SMART" id="SM00852"/>
    </source>
</evidence>
<dbReference type="Pfam" id="PF03454">
    <property type="entry name" value="MoeA_C"/>
    <property type="match status" value="1"/>
</dbReference>
<comment type="function">
    <text evidence="13">Catalyzes two steps in the biosynthesis of the molybdenum cofactor. In the first step, molybdopterin is adenylated. Subsequently, molybdate is inserted into adenylated molybdopterin and AMP is released.</text>
</comment>
<keyword evidence="17" id="KW-1185">Reference proteome</keyword>
<dbReference type="GO" id="GO:0005829">
    <property type="term" value="C:cytosol"/>
    <property type="evidence" value="ECO:0007669"/>
    <property type="project" value="TreeGrafter"/>
</dbReference>
<dbReference type="SUPFAM" id="SSF53218">
    <property type="entry name" value="Molybdenum cofactor biosynthesis proteins"/>
    <property type="match status" value="2"/>
</dbReference>